<gene>
    <name evidence="2" type="ORF">PQ455_18450</name>
</gene>
<protein>
    <recommendedName>
        <fullName evidence="4">Homogentisate 1,2-dioxygenase</fullName>
    </recommendedName>
</protein>
<evidence type="ECO:0008006" key="4">
    <source>
        <dbReference type="Google" id="ProtNLM"/>
    </source>
</evidence>
<evidence type="ECO:0000313" key="2">
    <source>
        <dbReference type="EMBL" id="WCT73561.1"/>
    </source>
</evidence>
<organism evidence="2 3">
    <name type="scientific">Sphingomonas naphthae</name>
    <dbReference type="NCBI Taxonomy" id="1813468"/>
    <lineage>
        <taxon>Bacteria</taxon>
        <taxon>Pseudomonadati</taxon>
        <taxon>Pseudomonadota</taxon>
        <taxon>Alphaproteobacteria</taxon>
        <taxon>Sphingomonadales</taxon>
        <taxon>Sphingomonadaceae</taxon>
        <taxon>Sphingomonas</taxon>
    </lineage>
</organism>
<dbReference type="Proteomes" id="UP001220395">
    <property type="component" value="Chromosome"/>
</dbReference>
<accession>A0ABY7TK06</accession>
<evidence type="ECO:0000256" key="1">
    <source>
        <dbReference type="SAM" id="SignalP"/>
    </source>
</evidence>
<name>A0ABY7TK06_9SPHN</name>
<proteinExistence type="predicted"/>
<dbReference type="RefSeq" id="WP_273687878.1">
    <property type="nucleotide sequence ID" value="NZ_CP117411.1"/>
</dbReference>
<sequence>MILWWAALAMEAAPPSASALPLCSEAVVLPAGMEGWARPVPATRGIVAGTAADLMLVDVVDLRWATPPVRAPIGGTYGAVVAVTIWRAGVYRLATSARASVAMVKDGRPVEAGAASEGPPCSGIRQIVDFNLKPGTYALQLSDAAGPELTLLLAAR</sequence>
<keyword evidence="3" id="KW-1185">Reference proteome</keyword>
<feature type="signal peptide" evidence="1">
    <location>
        <begin position="1"/>
        <end position="19"/>
    </location>
</feature>
<keyword evidence="1" id="KW-0732">Signal</keyword>
<dbReference type="EMBL" id="CP117411">
    <property type="protein sequence ID" value="WCT73561.1"/>
    <property type="molecule type" value="Genomic_DNA"/>
</dbReference>
<feature type="chain" id="PRO_5045858771" description="Homogentisate 1,2-dioxygenase" evidence="1">
    <location>
        <begin position="20"/>
        <end position="156"/>
    </location>
</feature>
<evidence type="ECO:0000313" key="3">
    <source>
        <dbReference type="Proteomes" id="UP001220395"/>
    </source>
</evidence>
<reference evidence="2 3" key="1">
    <citation type="submission" date="2023-02" db="EMBL/GenBank/DDBJ databases">
        <title>Genome sequence of Sphingomonas naphthae.</title>
        <authorList>
            <person name="Kim S."/>
            <person name="Heo J."/>
            <person name="Kwon S.-W."/>
        </authorList>
    </citation>
    <scope>NUCLEOTIDE SEQUENCE [LARGE SCALE GENOMIC DNA]</scope>
    <source>
        <strain evidence="2 3">KACC 18716</strain>
    </source>
</reference>